<evidence type="ECO:0000259" key="19">
    <source>
        <dbReference type="PROSITE" id="PS51007"/>
    </source>
</evidence>
<dbReference type="PANTHER" id="PTHR22888">
    <property type="entry name" value="CYTOCHROME C OXIDASE, SUBUNIT II"/>
    <property type="match status" value="1"/>
</dbReference>
<keyword evidence="7 17" id="KW-0812">Transmembrane</keyword>
<keyword evidence="10" id="KW-0249">Electron transport</keyword>
<evidence type="ECO:0000256" key="11">
    <source>
        <dbReference type="ARBA" id="ARBA00022989"/>
    </source>
</evidence>
<dbReference type="Pfam" id="PF00034">
    <property type="entry name" value="Cytochrom_C"/>
    <property type="match status" value="1"/>
</dbReference>
<dbReference type="Gene3D" id="2.60.40.420">
    <property type="entry name" value="Cupredoxins - blue copper proteins"/>
    <property type="match status" value="1"/>
</dbReference>
<feature type="transmembrane region" description="Helical" evidence="17">
    <location>
        <begin position="83"/>
        <end position="107"/>
    </location>
</feature>
<dbReference type="InterPro" id="IPR036257">
    <property type="entry name" value="Cyt_c_oxidase_su2_TM_sf"/>
</dbReference>
<feature type="domain" description="Cytochrome oxidase subunit II copper A binding" evidence="18">
    <location>
        <begin position="112"/>
        <end position="254"/>
    </location>
</feature>
<evidence type="ECO:0000256" key="10">
    <source>
        <dbReference type="ARBA" id="ARBA00022982"/>
    </source>
</evidence>
<dbReference type="InterPro" id="IPR009056">
    <property type="entry name" value="Cyt_c-like_dom"/>
</dbReference>
<dbReference type="RefSeq" id="WP_307593483.1">
    <property type="nucleotide sequence ID" value="NZ_JAUSRV010000004.1"/>
</dbReference>
<dbReference type="InterPro" id="IPR002429">
    <property type="entry name" value="CcO_II-like_C"/>
</dbReference>
<comment type="subcellular location">
    <subcellularLocation>
        <location evidence="1">Membrane</location>
        <topology evidence="1">Multi-pass membrane protein</topology>
    </subcellularLocation>
    <subcellularLocation>
        <location evidence="2">Periplasm</location>
    </subcellularLocation>
</comment>
<dbReference type="Proteomes" id="UP001224845">
    <property type="component" value="Unassembled WGS sequence"/>
</dbReference>
<dbReference type="SUPFAM" id="SSF49503">
    <property type="entry name" value="Cupredoxins"/>
    <property type="match status" value="1"/>
</dbReference>
<accession>A0AAW8EE36</accession>
<keyword evidence="6 16" id="KW-0349">Heme</keyword>
<dbReference type="GO" id="GO:0020037">
    <property type="term" value="F:heme binding"/>
    <property type="evidence" value="ECO:0007669"/>
    <property type="project" value="InterPro"/>
</dbReference>
<reference evidence="20" key="1">
    <citation type="submission" date="2023-07" db="EMBL/GenBank/DDBJ databases">
        <title>Sorghum-associated microbial communities from plants grown in Nebraska, USA.</title>
        <authorList>
            <person name="Schachtman D."/>
        </authorList>
    </citation>
    <scope>NUCLEOTIDE SEQUENCE</scope>
    <source>
        <strain evidence="20">DS3315</strain>
    </source>
</reference>
<evidence type="ECO:0000256" key="13">
    <source>
        <dbReference type="ARBA" id="ARBA00023008"/>
    </source>
</evidence>
<evidence type="ECO:0000256" key="8">
    <source>
        <dbReference type="ARBA" id="ARBA00022723"/>
    </source>
</evidence>
<evidence type="ECO:0000256" key="6">
    <source>
        <dbReference type="ARBA" id="ARBA00022617"/>
    </source>
</evidence>
<evidence type="ECO:0000256" key="15">
    <source>
        <dbReference type="ARBA" id="ARBA00047816"/>
    </source>
</evidence>
<evidence type="ECO:0000256" key="16">
    <source>
        <dbReference type="PROSITE-ProRule" id="PRU00433"/>
    </source>
</evidence>
<dbReference type="GO" id="GO:0005507">
    <property type="term" value="F:copper ion binding"/>
    <property type="evidence" value="ECO:0007669"/>
    <property type="project" value="InterPro"/>
</dbReference>
<dbReference type="GO" id="GO:0042773">
    <property type="term" value="P:ATP synthesis coupled electron transport"/>
    <property type="evidence" value="ECO:0007669"/>
    <property type="project" value="TreeGrafter"/>
</dbReference>
<comment type="caution">
    <text evidence="20">The sequence shown here is derived from an EMBL/GenBank/DDBJ whole genome shotgun (WGS) entry which is preliminary data.</text>
</comment>
<sequence>MTMAVALLLIVLGSVLFHVFNPWWTTPLASNWQPMDDTLAITLLITGIFFIAINVFVAYMLVRFRHREGRRAAHEPENRKLERWLIGGTTVGIMALLAPGLVVYANYVREPRDALVLEVLGQQWQWRFRFPGEDGKLGATDARFVSATNPFGIDPADRAGQDDLLIAGNEVHLPLGKPVLVLMRSNDVLHDFFVPNFRARMNMVPGQVSRFWFTPAVAGRYEALCAQLCGVGHPNMRGYVVVEDPAAYQAWHAALPTFAKSQAKAPEPPAGAAGGDARVQQGRALADSKGCVACHTVDGSARVGPTWKGLHGKTETMADGSTALVDEAYLRSFIRDPQARQVKGFPPVMPKIELSDEELAALVAYIQSLGSPPAQAAAEQKAAR</sequence>
<dbReference type="PRINTS" id="PR01166">
    <property type="entry name" value="CYCOXIDASEII"/>
</dbReference>
<keyword evidence="5" id="KW-0813">Transport</keyword>
<evidence type="ECO:0000256" key="2">
    <source>
        <dbReference type="ARBA" id="ARBA00004418"/>
    </source>
</evidence>
<dbReference type="PROSITE" id="PS50857">
    <property type="entry name" value="COX2_CUA"/>
    <property type="match status" value="1"/>
</dbReference>
<proteinExistence type="inferred from homology"/>
<keyword evidence="13" id="KW-0186">Copper</keyword>
<dbReference type="GO" id="GO:0042597">
    <property type="term" value="C:periplasmic space"/>
    <property type="evidence" value="ECO:0007669"/>
    <property type="project" value="UniProtKB-SubCell"/>
</dbReference>
<dbReference type="PANTHER" id="PTHR22888:SF9">
    <property type="entry name" value="CYTOCHROME C OXIDASE SUBUNIT 2"/>
    <property type="match status" value="1"/>
</dbReference>
<dbReference type="GO" id="GO:0004129">
    <property type="term" value="F:cytochrome-c oxidase activity"/>
    <property type="evidence" value="ECO:0007669"/>
    <property type="project" value="UniProtKB-EC"/>
</dbReference>
<evidence type="ECO:0000256" key="3">
    <source>
        <dbReference type="ARBA" id="ARBA00007866"/>
    </source>
</evidence>
<organism evidence="20 21">
    <name type="scientific">Variovorax paradoxus</name>
    <dbReference type="NCBI Taxonomy" id="34073"/>
    <lineage>
        <taxon>Bacteria</taxon>
        <taxon>Pseudomonadati</taxon>
        <taxon>Pseudomonadota</taxon>
        <taxon>Betaproteobacteria</taxon>
        <taxon>Burkholderiales</taxon>
        <taxon>Comamonadaceae</taxon>
        <taxon>Variovorax</taxon>
    </lineage>
</organism>
<dbReference type="AlphaFoldDB" id="A0AAW8EE36"/>
<keyword evidence="9" id="KW-1278">Translocase</keyword>
<evidence type="ECO:0000256" key="4">
    <source>
        <dbReference type="ARBA" id="ARBA00012949"/>
    </source>
</evidence>
<evidence type="ECO:0000259" key="18">
    <source>
        <dbReference type="PROSITE" id="PS50857"/>
    </source>
</evidence>
<dbReference type="EMBL" id="JAUSRV010000004">
    <property type="protein sequence ID" value="MDP9970809.1"/>
    <property type="molecule type" value="Genomic_DNA"/>
</dbReference>
<protein>
    <recommendedName>
        <fullName evidence="4">cytochrome-c oxidase</fullName>
        <ecNumber evidence="4">7.1.1.9</ecNumber>
    </recommendedName>
</protein>
<evidence type="ECO:0000256" key="5">
    <source>
        <dbReference type="ARBA" id="ARBA00022448"/>
    </source>
</evidence>
<evidence type="ECO:0000256" key="1">
    <source>
        <dbReference type="ARBA" id="ARBA00004141"/>
    </source>
</evidence>
<evidence type="ECO:0000256" key="7">
    <source>
        <dbReference type="ARBA" id="ARBA00022692"/>
    </source>
</evidence>
<dbReference type="CDD" id="cd13919">
    <property type="entry name" value="CuRO_HCO_II_like_5"/>
    <property type="match status" value="1"/>
</dbReference>
<gene>
    <name evidence="20" type="ORF">J2W39_002042</name>
</gene>
<evidence type="ECO:0000313" key="21">
    <source>
        <dbReference type="Proteomes" id="UP001224845"/>
    </source>
</evidence>
<keyword evidence="12 16" id="KW-0408">Iron</keyword>
<dbReference type="Pfam" id="PF00116">
    <property type="entry name" value="COX2"/>
    <property type="match status" value="1"/>
</dbReference>
<dbReference type="EC" id="7.1.1.9" evidence="4"/>
<evidence type="ECO:0000313" key="20">
    <source>
        <dbReference type="EMBL" id="MDP9970809.1"/>
    </source>
</evidence>
<keyword evidence="11 17" id="KW-1133">Transmembrane helix</keyword>
<comment type="catalytic activity">
    <reaction evidence="15">
        <text>4 Fe(II)-[cytochrome c] + O2 + 8 H(+)(in) = 4 Fe(III)-[cytochrome c] + 2 H2O + 4 H(+)(out)</text>
        <dbReference type="Rhea" id="RHEA:11436"/>
        <dbReference type="Rhea" id="RHEA-COMP:10350"/>
        <dbReference type="Rhea" id="RHEA-COMP:14399"/>
        <dbReference type="ChEBI" id="CHEBI:15377"/>
        <dbReference type="ChEBI" id="CHEBI:15378"/>
        <dbReference type="ChEBI" id="CHEBI:15379"/>
        <dbReference type="ChEBI" id="CHEBI:29033"/>
        <dbReference type="ChEBI" id="CHEBI:29034"/>
        <dbReference type="EC" id="7.1.1.9"/>
    </reaction>
</comment>
<evidence type="ECO:0000256" key="14">
    <source>
        <dbReference type="ARBA" id="ARBA00023136"/>
    </source>
</evidence>
<dbReference type="InterPro" id="IPR001505">
    <property type="entry name" value="Copper_CuA"/>
</dbReference>
<evidence type="ECO:0000256" key="12">
    <source>
        <dbReference type="ARBA" id="ARBA00023004"/>
    </source>
</evidence>
<dbReference type="Gene3D" id="1.10.287.90">
    <property type="match status" value="1"/>
</dbReference>
<dbReference type="Gene3D" id="1.10.760.10">
    <property type="entry name" value="Cytochrome c-like domain"/>
    <property type="match status" value="1"/>
</dbReference>
<feature type="domain" description="Cytochrome c" evidence="19">
    <location>
        <begin position="277"/>
        <end position="370"/>
    </location>
</feature>
<dbReference type="InterPro" id="IPR036909">
    <property type="entry name" value="Cyt_c-like_dom_sf"/>
</dbReference>
<comment type="similarity">
    <text evidence="3">Belongs to the cytochrome c oxidase subunit 2 family.</text>
</comment>
<dbReference type="SUPFAM" id="SSF46626">
    <property type="entry name" value="Cytochrome c"/>
    <property type="match status" value="1"/>
</dbReference>
<dbReference type="PROSITE" id="PS51007">
    <property type="entry name" value="CYTC"/>
    <property type="match status" value="1"/>
</dbReference>
<name>A0AAW8EE36_VARPD</name>
<dbReference type="InterPro" id="IPR045187">
    <property type="entry name" value="CcO_II"/>
</dbReference>
<feature type="transmembrane region" description="Helical" evidence="17">
    <location>
        <begin position="41"/>
        <end position="62"/>
    </location>
</feature>
<evidence type="ECO:0000256" key="17">
    <source>
        <dbReference type="SAM" id="Phobius"/>
    </source>
</evidence>
<dbReference type="InterPro" id="IPR008972">
    <property type="entry name" value="Cupredoxin"/>
</dbReference>
<keyword evidence="8 16" id="KW-0479">Metal-binding</keyword>
<dbReference type="GO" id="GO:0016020">
    <property type="term" value="C:membrane"/>
    <property type="evidence" value="ECO:0007669"/>
    <property type="project" value="UniProtKB-SubCell"/>
</dbReference>
<evidence type="ECO:0000256" key="9">
    <source>
        <dbReference type="ARBA" id="ARBA00022967"/>
    </source>
</evidence>
<keyword evidence="14 17" id="KW-0472">Membrane</keyword>
<dbReference type="PROSITE" id="PS00078">
    <property type="entry name" value="COX2"/>
    <property type="match status" value="1"/>
</dbReference>